<gene>
    <name evidence="2" type="ORF">ASPCAL09403</name>
</gene>
<dbReference type="Pfam" id="PF15370">
    <property type="entry name" value="NOPCHAP1"/>
    <property type="match status" value="1"/>
</dbReference>
<dbReference type="OrthoDB" id="1112980at2759"/>
<proteinExistence type="predicted"/>
<feature type="compositionally biased region" description="Acidic residues" evidence="1">
    <location>
        <begin position="188"/>
        <end position="198"/>
    </location>
</feature>
<keyword evidence="3" id="KW-1185">Reference proteome</keyword>
<name>A0A0U5GVE5_ASPCI</name>
<sequence length="345" mass="38431">MDPRWLQAALRIKAVKLKQQTVEPRRLILQRLPKFQILNLLQRHQRTWHCIVHHANPINLGDLHKLMPEAIPFSHPGPTTPPCFPQHILRPPATTVFQLSLAALRMDHVPQKRPQRDDAQSVASQSVVTLLERSRADESARPAVTATGGREVLATSAANDRNGASKTRDDDDDDDDYTSSSGSSLSSSDEEDDDDNDTQGEIARESGLSGDSDQITSLPARKKPNIRRFNNSPSLLSKLSAFLPQMKTANEDLEKEIAAGRSKDIQLDAEDDEDDEHRNGQYIEMNLGLGVLEEKRPGDDEDFSEGETNEHGKQGEPQETNVLDRLMKKEKTSSSGKPSIQEINE</sequence>
<evidence type="ECO:0000313" key="3">
    <source>
        <dbReference type="Proteomes" id="UP000054771"/>
    </source>
</evidence>
<evidence type="ECO:0000256" key="1">
    <source>
        <dbReference type="SAM" id="MobiDB-lite"/>
    </source>
</evidence>
<feature type="compositionally biased region" description="Basic and acidic residues" evidence="1">
    <location>
        <begin position="109"/>
        <end position="119"/>
    </location>
</feature>
<evidence type="ECO:0000313" key="2">
    <source>
        <dbReference type="EMBL" id="CEN62772.1"/>
    </source>
</evidence>
<feature type="region of interest" description="Disordered" evidence="1">
    <location>
        <begin position="109"/>
        <end position="234"/>
    </location>
</feature>
<dbReference type="InterPro" id="IPR027921">
    <property type="entry name" value="NOPCHAP1"/>
</dbReference>
<accession>A0A0U5GVE5</accession>
<dbReference type="PANTHER" id="PTHR38489">
    <property type="entry name" value="HISTONE CHAPERONE DOMAIN-CONTAINING PROTEIN"/>
    <property type="match status" value="1"/>
</dbReference>
<feature type="compositionally biased region" description="Polar residues" evidence="1">
    <location>
        <begin position="333"/>
        <end position="345"/>
    </location>
</feature>
<dbReference type="STRING" id="454130.A0A0U5GVE5"/>
<dbReference type="GO" id="GO:0000492">
    <property type="term" value="P:box C/D snoRNP assembly"/>
    <property type="evidence" value="ECO:0007669"/>
    <property type="project" value="InterPro"/>
</dbReference>
<dbReference type="AlphaFoldDB" id="A0A0U5GVE5"/>
<organism evidence="2 3">
    <name type="scientific">Aspergillus calidoustus</name>
    <dbReference type="NCBI Taxonomy" id="454130"/>
    <lineage>
        <taxon>Eukaryota</taxon>
        <taxon>Fungi</taxon>
        <taxon>Dikarya</taxon>
        <taxon>Ascomycota</taxon>
        <taxon>Pezizomycotina</taxon>
        <taxon>Eurotiomycetes</taxon>
        <taxon>Eurotiomycetidae</taxon>
        <taxon>Eurotiales</taxon>
        <taxon>Aspergillaceae</taxon>
        <taxon>Aspergillus</taxon>
        <taxon>Aspergillus subgen. Nidulantes</taxon>
    </lineage>
</organism>
<reference evidence="3" key="1">
    <citation type="journal article" date="2016" name="Genome Announc.">
        <title>Draft genome sequences of fungus Aspergillus calidoustus.</title>
        <authorList>
            <person name="Horn F."/>
            <person name="Linde J."/>
            <person name="Mattern D.J."/>
            <person name="Walther G."/>
            <person name="Guthke R."/>
            <person name="Scherlach K."/>
            <person name="Martin K."/>
            <person name="Brakhage A.A."/>
            <person name="Petzke L."/>
            <person name="Valiante V."/>
        </authorList>
    </citation>
    <scope>NUCLEOTIDE SEQUENCE [LARGE SCALE GENOMIC DNA]</scope>
    <source>
        <strain evidence="3">SF006504</strain>
    </source>
</reference>
<feature type="compositionally biased region" description="Polar residues" evidence="1">
    <location>
        <begin position="156"/>
        <end position="165"/>
    </location>
</feature>
<feature type="region of interest" description="Disordered" evidence="1">
    <location>
        <begin position="261"/>
        <end position="345"/>
    </location>
</feature>
<dbReference type="EMBL" id="CDMC01000007">
    <property type="protein sequence ID" value="CEN62772.1"/>
    <property type="molecule type" value="Genomic_DNA"/>
</dbReference>
<feature type="compositionally biased region" description="Low complexity" evidence="1">
    <location>
        <begin position="178"/>
        <end position="187"/>
    </location>
</feature>
<dbReference type="PANTHER" id="PTHR38489:SF1">
    <property type="entry name" value="HISTONE CHAPERONE DOMAIN-CONTAINING PROTEIN"/>
    <property type="match status" value="1"/>
</dbReference>
<dbReference type="Proteomes" id="UP000054771">
    <property type="component" value="Unassembled WGS sequence"/>
</dbReference>
<protein>
    <submittedName>
        <fullName evidence="2">Uncharacterized protein</fullName>
    </submittedName>
</protein>